<dbReference type="AlphaFoldDB" id="A0A371CYF4"/>
<dbReference type="Proteomes" id="UP000256964">
    <property type="component" value="Unassembled WGS sequence"/>
</dbReference>
<evidence type="ECO:0000313" key="2">
    <source>
        <dbReference type="EMBL" id="RDX45322.1"/>
    </source>
</evidence>
<feature type="compositionally biased region" description="Basic and acidic residues" evidence="1">
    <location>
        <begin position="206"/>
        <end position="215"/>
    </location>
</feature>
<feature type="compositionally biased region" description="Basic and acidic residues" evidence="1">
    <location>
        <begin position="1"/>
        <end position="20"/>
    </location>
</feature>
<protein>
    <submittedName>
        <fullName evidence="2">Uncharacterized protein</fullName>
    </submittedName>
</protein>
<dbReference type="EMBL" id="KZ857438">
    <property type="protein sequence ID" value="RDX45322.1"/>
    <property type="molecule type" value="Genomic_DNA"/>
</dbReference>
<evidence type="ECO:0000256" key="1">
    <source>
        <dbReference type="SAM" id="MobiDB-lite"/>
    </source>
</evidence>
<reference evidence="2 3" key="1">
    <citation type="journal article" date="2018" name="Biotechnol. Biofuels">
        <title>Integrative visual omics of the white-rot fungus Polyporus brumalis exposes the biotechnological potential of its oxidative enzymes for delignifying raw plant biomass.</title>
        <authorList>
            <person name="Miyauchi S."/>
            <person name="Rancon A."/>
            <person name="Drula E."/>
            <person name="Hage H."/>
            <person name="Chaduli D."/>
            <person name="Favel A."/>
            <person name="Grisel S."/>
            <person name="Henrissat B."/>
            <person name="Herpoel-Gimbert I."/>
            <person name="Ruiz-Duenas F.J."/>
            <person name="Chevret D."/>
            <person name="Hainaut M."/>
            <person name="Lin J."/>
            <person name="Wang M."/>
            <person name="Pangilinan J."/>
            <person name="Lipzen A."/>
            <person name="Lesage-Meessen L."/>
            <person name="Navarro D."/>
            <person name="Riley R."/>
            <person name="Grigoriev I.V."/>
            <person name="Zhou S."/>
            <person name="Raouche S."/>
            <person name="Rosso M.N."/>
        </authorList>
    </citation>
    <scope>NUCLEOTIDE SEQUENCE [LARGE SCALE GENOMIC DNA]</scope>
    <source>
        <strain evidence="2 3">BRFM 1820</strain>
    </source>
</reference>
<feature type="region of interest" description="Disordered" evidence="1">
    <location>
        <begin position="179"/>
        <end position="224"/>
    </location>
</feature>
<proteinExistence type="predicted"/>
<sequence>MNRERTDHREVRPPDSETRPESPVGYLDHYQHDSRTSTARSPSVPRPLPTPSPDERQREKEEEGGRGGRRGGGSKENVTTTLARRRGHAAELRRASSVASPGSRLPERGNARWHASSLRRPSGSLRAIHAHTTSLTACVQLGRPDSTQLGRSCAHQPVILQNSCTALSLNTALKRVARTGNSAKKRPKDASLCRNPGGSEWAGAVARREPSETRCVRAPSPLPN</sequence>
<feature type="region of interest" description="Disordered" evidence="1">
    <location>
        <begin position="1"/>
        <end position="118"/>
    </location>
</feature>
<feature type="compositionally biased region" description="Basic and acidic residues" evidence="1">
    <location>
        <begin position="53"/>
        <end position="66"/>
    </location>
</feature>
<organism evidence="2 3">
    <name type="scientific">Lentinus brumalis</name>
    <dbReference type="NCBI Taxonomy" id="2498619"/>
    <lineage>
        <taxon>Eukaryota</taxon>
        <taxon>Fungi</taxon>
        <taxon>Dikarya</taxon>
        <taxon>Basidiomycota</taxon>
        <taxon>Agaricomycotina</taxon>
        <taxon>Agaricomycetes</taxon>
        <taxon>Polyporales</taxon>
        <taxon>Polyporaceae</taxon>
        <taxon>Lentinus</taxon>
    </lineage>
</organism>
<accession>A0A371CYF4</accession>
<name>A0A371CYF4_9APHY</name>
<keyword evidence="3" id="KW-1185">Reference proteome</keyword>
<evidence type="ECO:0000313" key="3">
    <source>
        <dbReference type="Proteomes" id="UP000256964"/>
    </source>
</evidence>
<gene>
    <name evidence="2" type="ORF">OH76DRAFT_1003277</name>
</gene>